<feature type="region of interest" description="Disordered" evidence="1">
    <location>
        <begin position="837"/>
        <end position="860"/>
    </location>
</feature>
<evidence type="ECO:0000259" key="4">
    <source>
        <dbReference type="Pfam" id="PF13169"/>
    </source>
</evidence>
<accession>Q08F36</accession>
<dbReference type="Proteomes" id="UP000162522">
    <property type="component" value="Segment"/>
</dbReference>
<sequence>MKVSFIICIFILQYCLIKNEELQCYRKLALYSFYDDQVASPPIIFKESSSLQNFDDLIFLKANELSKQINWTKIIDSISDEFKSKCINSSDTLYNSVLTDIFTLTINDTIIDEDMFNNESVIFYYTTQTTNIIEDTNCTNNNTNCTKYDDENTFNNSIVTFNESLITISLENMTMILNNTCDDVSIHTITIMSNYSQLLINVTSDTISTNLPFLKSDMFNNCTLTQLVTIIYNNETIDISQYYNNTERNIYNETIELSQYYNETEDIIYVQRNRSLKNLCDSASMETKVQSIGIIDMYNQTLKNMSITPNNETAAYYLCVLSGTNNCGIDIFVEAASKYILEEEKQKQSKNRRKRSINMELDEFCLHKNYDLTSLEDCTNTNINNKATIVKNIRKRRSPPGNNNKPPVPSKGNLVLQSADELGTRPKIRSRVKNIQVGAHGTDGSVSGSEEIYSNVKSEISEKIKMMVITSKGDLTTERLPSSTRALIGSVIQSKIDTVSESEHITKQLIEKQNPDATYTVPMKKGIIVEAGNKHSSLLDVDTSSKIYTNTLRNKGDMLIKNKNRHLKIYEEEDTYFLRGRLSSSGSEEDTYFMRRTPSSSSDDTYFLKESDNRALSPSATYNLPNKPKNRNPSSTYDLVDLPQQNRNPSSLMYDLAGLPSRKNKKYPSENYYESIDDHVYESINDPVYSLASNPKKPIDRSTLPVPPLPNENKKKKIIDMICESKSRSSICNVRNFEESVYESIDDDHFSKRNSLYDTGFKRNSLYDTSGGDHFSKKNSIYESIDDFVYNDLNGHQTLVRKNAMKKIKKQLNTQNEEFVITVKEDGNNDMDNMDINKNINNNNNNHGNNNNNKRKEKNNKKLNELSIYDNKMDKIVKTIALSTYLSSTNARISSIMAQANSQPKELTIVNIISSVLSQLGGTLAIGGAGSPKAAVAGLALQGIAGLIDAATSIYFLLSGEEPPKDPAIEKFSNYASYVSQTDAGARVCMMPDSDITITLAYRHNNMNNEAEKVRGEYTDIIPSKVYYLRNNQISYTVKVTLVCPIGQLRLFEADVNNYATLLREDTNGVKYYLVHGILELLSYHPNVTFTCGNEPGVIFMPFDQSLSDMQLLRISTPGEPYSARDMPSNVCDLYPLKKFYVLAGNCPYDMSRISVTYVTCNTLLRMSTYDYEKNRWILMNPFSRTNEDYIQLFTFSKYDFSSKSDTINLNTIGHSGTICSQFDTNTCYWADSMILEDVTSCNSRIRKLHVELAIVSDKGYNSFVLNCPYGSTPFHISNGSIIEIPMNTRRTSVRFLSQSENVALISCIHNSNPIYKSDIIKITFKKSDMSSKYLDFKNFNDRKYLFDSFSDIMPKRSKTCKRYSENKKCKNYYQIKHHPEIDYKVVVVKTPMVRLTTSYSGPLNEYTLANIRNYYSSPIQINLDVSSLSNVYKNPDHFWTFALKNKRTFSSIVVTLFPCSVVAGNINVNYGIHSKGNYDRYGRNGKYMFIGSKDSPSNKRINFNFVKDHINSKLENEFGKCDVHLDLESRLVKVSCPEFTIPQRPFDSNDINSLCVLVTTSRDHCAISEESWSKNDRTHGYGYSYEESNMEFNSCVNGKGTRKPLDNFCYYWYLGTYWAPDYDPCASSMVLGYSPVFLENKLVKPPYIKEFGYNPGNNEYVNRDLYNRLQHLYDNYNKLVMYSLDPVVEMSNEFAKSMTKEGREIFRLIADSKEIQTVRKENELKAEKIRDEIEKTLNDIYVNTLTYSETTELLRSSINTRCCVLNGTDVYKYFALEYYLCGTYDDYRINVDNKTYIKINNTLMEEDIYLALKIPQVTCFQISLISVNNEESQKNFETEIVRLAFEDVLNDLFKEIDNNKTLYFISFENERRNVNKINEIDKNLILSISISLAITVVSTIAIILIIKRSKYKTGSYNVNTMQKPLNNSSLKNTYVSLIDFDEIYYKINN</sequence>
<gene>
    <name evidence="5" type="ORF">DpV84gp146</name>
</gene>
<keyword evidence="2" id="KW-0812">Transmembrane</keyword>
<dbReference type="InterPro" id="IPR007490">
    <property type="entry name" value="Poxvirus_B22"/>
</dbReference>
<protein>
    <submittedName>
        <fullName evidence="5">B22R-like protein</fullName>
    </submittedName>
</protein>
<keyword evidence="2" id="KW-0472">Membrane</keyword>
<evidence type="ECO:0000313" key="5">
    <source>
        <dbReference type="EMBL" id="ABI99130.1"/>
    </source>
</evidence>
<evidence type="ECO:0000256" key="1">
    <source>
        <dbReference type="SAM" id="MobiDB-lite"/>
    </source>
</evidence>
<feature type="region of interest" description="Disordered" evidence="1">
    <location>
        <begin position="390"/>
        <end position="415"/>
    </location>
</feature>
<evidence type="ECO:0000256" key="2">
    <source>
        <dbReference type="SAM" id="Phobius"/>
    </source>
</evidence>
<organism evidence="5 6">
    <name type="scientific">Deerpox virus (strain W-1170-84)</name>
    <name type="common">DPV</name>
    <dbReference type="NCBI Taxonomy" id="305676"/>
    <lineage>
        <taxon>Viruses</taxon>
        <taxon>Varidnaviria</taxon>
        <taxon>Bamfordvirae</taxon>
        <taxon>Nucleocytoviricota</taxon>
        <taxon>Pokkesviricetes</taxon>
        <taxon>Chitovirales</taxon>
        <taxon>Poxviridae</taxon>
        <taxon>Chordopoxvirinae</taxon>
        <taxon>Cervidpoxvirus</taxon>
        <taxon>Cervidpoxvirus muledeerpox</taxon>
        <taxon>Mule deerpox virus</taxon>
    </lineage>
</organism>
<feature type="region of interest" description="Disordered" evidence="1">
    <location>
        <begin position="692"/>
        <end position="711"/>
    </location>
</feature>
<dbReference type="Pfam" id="PF04395">
    <property type="entry name" value="Poxvirus_B22R"/>
    <property type="match status" value="1"/>
</dbReference>
<feature type="domain" description="Poxvirus B22R protein C-terminal" evidence="3">
    <location>
        <begin position="908"/>
        <end position="1098"/>
    </location>
</feature>
<proteinExistence type="predicted"/>
<dbReference type="Pfam" id="PF13168">
    <property type="entry name" value="Poxvirus_B22R_C"/>
    <property type="match status" value="1"/>
</dbReference>
<feature type="transmembrane region" description="Helical" evidence="2">
    <location>
        <begin position="1885"/>
        <end position="1907"/>
    </location>
</feature>
<dbReference type="Pfam" id="PF13169">
    <property type="entry name" value="Poxvirus_B22R_N"/>
    <property type="match status" value="1"/>
</dbReference>
<dbReference type="InterPro" id="IPR025128">
    <property type="entry name" value="Poxvirus_B22R_C_dom"/>
</dbReference>
<name>Q08F36_DPV84</name>
<keyword evidence="2" id="KW-1133">Transmembrane helix</keyword>
<evidence type="ECO:0000313" key="6">
    <source>
        <dbReference type="Proteomes" id="UP000162522"/>
    </source>
</evidence>
<reference evidence="5 6" key="1">
    <citation type="journal article" date="2005" name="J. Virol.">
        <title>Genome of deerpox virus.</title>
        <authorList>
            <person name="Afonso C.L."/>
            <person name="Delhon G."/>
            <person name="Tulman E.R."/>
            <person name="Lu Z."/>
            <person name="Zsak A."/>
            <person name="Becerra V.M."/>
            <person name="Zsak L."/>
            <person name="Kutish G.F."/>
            <person name="Rock D.L."/>
        </authorList>
    </citation>
    <scope>NUCLEOTIDE SEQUENCE [LARGE SCALE GENOMIC DNA]</scope>
    <source>
        <strain evidence="5">W-1170-84</strain>
    </source>
</reference>
<organismHost>
    <name type="scientific">Odocoileus hemionus</name>
    <name type="common">Mule deer</name>
    <name type="synonym">Cervus hemionus</name>
    <dbReference type="NCBI Taxonomy" id="9872"/>
</organismHost>
<feature type="compositionally biased region" description="Low complexity" evidence="1">
    <location>
        <begin position="837"/>
        <end position="852"/>
    </location>
</feature>
<evidence type="ECO:0000259" key="3">
    <source>
        <dbReference type="Pfam" id="PF13168"/>
    </source>
</evidence>
<feature type="compositionally biased region" description="Polar residues" evidence="1">
    <location>
        <begin position="631"/>
        <end position="650"/>
    </location>
</feature>
<dbReference type="InterPro" id="IPR025133">
    <property type="entry name" value="Poxvirus_B22R_N_dom"/>
</dbReference>
<dbReference type="EMBL" id="AY689437">
    <property type="protein sequence ID" value="ABI99130.1"/>
    <property type="molecule type" value="Genomic_DNA"/>
</dbReference>
<feature type="domain" description="Poxvirus B22R protein N-terminal" evidence="4">
    <location>
        <begin position="22"/>
        <end position="107"/>
    </location>
</feature>
<feature type="region of interest" description="Disordered" evidence="1">
    <location>
        <begin position="617"/>
        <end position="650"/>
    </location>
</feature>